<evidence type="ECO:0000313" key="2">
    <source>
        <dbReference type="EMBL" id="KAL0567961.1"/>
    </source>
</evidence>
<keyword evidence="3" id="KW-1185">Reference proteome</keyword>
<dbReference type="Proteomes" id="UP001465976">
    <property type="component" value="Unassembled WGS sequence"/>
</dbReference>
<dbReference type="EMBL" id="JBAHYK010001454">
    <property type="protein sequence ID" value="KAL0567961.1"/>
    <property type="molecule type" value="Genomic_DNA"/>
</dbReference>
<gene>
    <name evidence="2" type="ORF">V5O48_014029</name>
</gene>
<comment type="caution">
    <text evidence="2">The sequence shown here is derived from an EMBL/GenBank/DDBJ whole genome shotgun (WGS) entry which is preliminary data.</text>
</comment>
<feature type="region of interest" description="Disordered" evidence="1">
    <location>
        <begin position="81"/>
        <end position="101"/>
    </location>
</feature>
<evidence type="ECO:0000256" key="1">
    <source>
        <dbReference type="SAM" id="MobiDB-lite"/>
    </source>
</evidence>
<feature type="region of interest" description="Disordered" evidence="1">
    <location>
        <begin position="1"/>
        <end position="23"/>
    </location>
</feature>
<organism evidence="2 3">
    <name type="scientific">Marasmius crinis-equi</name>
    <dbReference type="NCBI Taxonomy" id="585013"/>
    <lineage>
        <taxon>Eukaryota</taxon>
        <taxon>Fungi</taxon>
        <taxon>Dikarya</taxon>
        <taxon>Basidiomycota</taxon>
        <taxon>Agaricomycotina</taxon>
        <taxon>Agaricomycetes</taxon>
        <taxon>Agaricomycetidae</taxon>
        <taxon>Agaricales</taxon>
        <taxon>Marasmiineae</taxon>
        <taxon>Marasmiaceae</taxon>
        <taxon>Marasmius</taxon>
    </lineage>
</organism>
<name>A0ABR3EYG7_9AGAR</name>
<sequence length="400" mass="42157">MLSSNTPTSTPNAAAPAAKEKDTVVATLQTQLPPPVTTAPTPIPSATTVEMVSATPTAATSATVPPSFDDKVLALVDECATPPSMPGPSTRTKGKGKAPAPVMPAATVSQISEKLPNMWKGQAQSQVNAKIKDLEARLTKTTEMMNTGLHKLHDLLSQSSSIPGASLVLRVDYLTQYLVEHAKKLGNIERLLAGLDLTTEKLIKKVGALINGNDERPHKRANTGVQRPYSIPNPSLTPMVQGVLQGDSITPAVATLSTPMPTAQAATALPPAPTPVPVPGAPYYPDGPVASTSYAPPAPALPPPPPQAPAPVGFNNNNSFSVWVGPIGLAGVTNYHGVALAIVRSTHQGHRLSHRVRDRREGADTLIMTWRTAVEARAFFDAWFEEVPWGYESVSVSLGF</sequence>
<proteinExistence type="predicted"/>
<accession>A0ABR3EYG7</accession>
<evidence type="ECO:0000313" key="3">
    <source>
        <dbReference type="Proteomes" id="UP001465976"/>
    </source>
</evidence>
<protein>
    <submittedName>
        <fullName evidence="2">Uncharacterized protein</fullName>
    </submittedName>
</protein>
<feature type="compositionally biased region" description="Low complexity" evidence="1">
    <location>
        <begin position="1"/>
        <end position="17"/>
    </location>
</feature>
<reference evidence="2 3" key="1">
    <citation type="submission" date="2024-02" db="EMBL/GenBank/DDBJ databases">
        <title>A draft genome for the cacao thread blight pathogen Marasmius crinis-equi.</title>
        <authorList>
            <person name="Cohen S.P."/>
            <person name="Baruah I.K."/>
            <person name="Amoako-Attah I."/>
            <person name="Bukari Y."/>
            <person name="Meinhardt L.W."/>
            <person name="Bailey B.A."/>
        </authorList>
    </citation>
    <scope>NUCLEOTIDE SEQUENCE [LARGE SCALE GENOMIC DNA]</scope>
    <source>
        <strain evidence="2 3">GH-76</strain>
    </source>
</reference>